<sequence>MDKIFIKLKTARSLGFINILKVLVFRIQCKTRYFEKRLPLKQLTMNHLFYLPDHMHCPDISDQTYRQIKQKTNQIINGNLIFFLIHTKKWAHHPIGF</sequence>
<reference evidence="2" key="1">
    <citation type="submission" date="2012-11" db="EMBL/GenBank/DDBJ databases">
        <authorList>
            <person name="Lucero-Rivera Y.E."/>
            <person name="Tovar-Ramirez D."/>
        </authorList>
    </citation>
    <scope>NUCLEOTIDE SEQUENCE [LARGE SCALE GENOMIC DNA]</scope>
    <source>
        <strain evidence="2">Araruama</strain>
    </source>
</reference>
<organism evidence="1 2">
    <name type="scientific">Candidatus Magnetoglobus multicellularis str. Araruama</name>
    <dbReference type="NCBI Taxonomy" id="890399"/>
    <lineage>
        <taxon>Bacteria</taxon>
        <taxon>Pseudomonadati</taxon>
        <taxon>Thermodesulfobacteriota</taxon>
        <taxon>Desulfobacteria</taxon>
        <taxon>Desulfobacterales</taxon>
        <taxon>Desulfobacteraceae</taxon>
        <taxon>Candidatus Magnetoglobus</taxon>
    </lineage>
</organism>
<gene>
    <name evidence="1" type="ORF">OMM_06395</name>
</gene>
<dbReference type="EMBL" id="ATBP01000012">
    <property type="protein sequence ID" value="ETR74317.1"/>
    <property type="molecule type" value="Genomic_DNA"/>
</dbReference>
<accession>A0A1V1PHG6</accession>
<proteinExistence type="predicted"/>
<evidence type="ECO:0000313" key="2">
    <source>
        <dbReference type="Proteomes" id="UP000189670"/>
    </source>
</evidence>
<protein>
    <submittedName>
        <fullName evidence="1">Uncharacterized protein</fullName>
    </submittedName>
</protein>
<dbReference type="AlphaFoldDB" id="A0A1V1PHG6"/>
<dbReference type="Proteomes" id="UP000189670">
    <property type="component" value="Unassembled WGS sequence"/>
</dbReference>
<comment type="caution">
    <text evidence="1">The sequence shown here is derived from an EMBL/GenBank/DDBJ whole genome shotgun (WGS) entry which is preliminary data.</text>
</comment>
<evidence type="ECO:0000313" key="1">
    <source>
        <dbReference type="EMBL" id="ETR74317.1"/>
    </source>
</evidence>
<name>A0A1V1PHG6_9BACT</name>